<dbReference type="GO" id="GO:0007165">
    <property type="term" value="P:signal transduction"/>
    <property type="evidence" value="ECO:0007669"/>
    <property type="project" value="UniProtKB-KW"/>
</dbReference>
<protein>
    <submittedName>
        <fullName evidence="6">Methyl-accepting chemotaxis protein</fullName>
    </submittedName>
</protein>
<evidence type="ECO:0000313" key="6">
    <source>
        <dbReference type="EMBL" id="MST76073.1"/>
    </source>
</evidence>
<sequence length="703" mass="78468">MGYNENEFKEKANRKARGIWIIFAVLLCANYGDDVSRGDYSGLNYVIFLLLCWVPILSGEILLRVKGWSTDLYRKDLAFGYGIFYTFVVCTTSSSIAFAYILPVTSLLVIYKDKAFMIVCGVSNCIVIIASAFYRYMTGLNSAAYVKDYQIELSCLVLCYICYVMAIRHLNESDGALTESIRSDLERVVNTVEKVKGASNTVMDGITVVRELASENKHGSDMVVLGMNELKGNNEVLQERTTSSMDMTTDISSQVQNVVSLIDQMVSLTAESEKHASTSVTDLDSLVETAHTMSRLSTEVEDVLHDFRDQFETVKAETGTIENISSQTNLLALNASIEAARAGDAGKGFAVVAEEIRTLSAETQNSSGQIREALTHLQETSDKMTQSVEQTLNLIQETLEKVTKTSENISKIHSDSNQLGDHIEVIDTAIKEVETSNLQLVDNMKQVSHVVSDMNTCVTSSDDTSRRMVSKYEESADNINSIESTLETLMCELGIGGFMGIEDIVPGMKIELHRNADTSRTEYHGELVEQLDDGIIVNFTKEPVNTDSADFCVQVTAGNILYCWDHTELYPDPEHRPHTYLITVHSRPRINNRRKYPRVDISNACTITVKKTGQTFQGQLDNLSANGFAFLSDDKFFAQNKGAELTIEIHDFALPEHNILEGRIIRCSDNDGMYIVGCQMPEDSYYIMDYVEKLLEQEKHTAH</sequence>
<keyword evidence="4" id="KW-0472">Membrane</keyword>
<name>A0A6L5YU43_9FIRM</name>
<gene>
    <name evidence="6" type="ORF">FYJ75_13975</name>
</gene>
<evidence type="ECO:0000256" key="1">
    <source>
        <dbReference type="ARBA" id="ARBA00023224"/>
    </source>
</evidence>
<keyword evidence="4" id="KW-0812">Transmembrane</keyword>
<dbReference type="EMBL" id="VUNI01000040">
    <property type="protein sequence ID" value="MST76073.1"/>
    <property type="molecule type" value="Genomic_DNA"/>
</dbReference>
<dbReference type="GO" id="GO:0006935">
    <property type="term" value="P:chemotaxis"/>
    <property type="evidence" value="ECO:0007669"/>
    <property type="project" value="InterPro"/>
</dbReference>
<feature type="transmembrane region" description="Helical" evidence="4">
    <location>
        <begin position="77"/>
        <end position="103"/>
    </location>
</feature>
<dbReference type="GO" id="GO:0004888">
    <property type="term" value="F:transmembrane signaling receptor activity"/>
    <property type="evidence" value="ECO:0007669"/>
    <property type="project" value="InterPro"/>
</dbReference>
<dbReference type="Gene3D" id="1.10.287.950">
    <property type="entry name" value="Methyl-accepting chemotaxis protein"/>
    <property type="match status" value="1"/>
</dbReference>
<feature type="transmembrane region" description="Helical" evidence="4">
    <location>
        <begin position="115"/>
        <end position="137"/>
    </location>
</feature>
<dbReference type="PANTHER" id="PTHR32089">
    <property type="entry name" value="METHYL-ACCEPTING CHEMOTAXIS PROTEIN MCPB"/>
    <property type="match status" value="1"/>
</dbReference>
<evidence type="ECO:0000313" key="7">
    <source>
        <dbReference type="Proteomes" id="UP000474024"/>
    </source>
</evidence>
<evidence type="ECO:0000259" key="5">
    <source>
        <dbReference type="PROSITE" id="PS50111"/>
    </source>
</evidence>
<dbReference type="PANTHER" id="PTHR32089:SF112">
    <property type="entry name" value="LYSOZYME-LIKE PROTEIN-RELATED"/>
    <property type="match status" value="1"/>
</dbReference>
<dbReference type="Pfam" id="PF00015">
    <property type="entry name" value="MCPsignal"/>
    <property type="match status" value="1"/>
</dbReference>
<dbReference type="AlphaFoldDB" id="A0A6L5YU43"/>
<evidence type="ECO:0000256" key="2">
    <source>
        <dbReference type="ARBA" id="ARBA00029447"/>
    </source>
</evidence>
<feature type="transmembrane region" description="Helical" evidence="4">
    <location>
        <begin position="44"/>
        <end position="65"/>
    </location>
</feature>
<keyword evidence="7" id="KW-1185">Reference proteome</keyword>
<comment type="caution">
    <text evidence="6">The sequence shown here is derived from an EMBL/GenBank/DDBJ whole genome shotgun (WGS) entry which is preliminary data.</text>
</comment>
<dbReference type="SUPFAM" id="SSF141371">
    <property type="entry name" value="PilZ domain-like"/>
    <property type="match status" value="1"/>
</dbReference>
<dbReference type="InterPro" id="IPR004090">
    <property type="entry name" value="Chemotax_Me-accpt_rcpt"/>
</dbReference>
<dbReference type="GO" id="GO:0035438">
    <property type="term" value="F:cyclic-di-GMP binding"/>
    <property type="evidence" value="ECO:0007669"/>
    <property type="project" value="InterPro"/>
</dbReference>
<organism evidence="6 7">
    <name type="scientific">Roseburia porci</name>
    <dbReference type="NCBI Taxonomy" id="2605790"/>
    <lineage>
        <taxon>Bacteria</taxon>
        <taxon>Bacillati</taxon>
        <taxon>Bacillota</taxon>
        <taxon>Clostridia</taxon>
        <taxon>Lachnospirales</taxon>
        <taxon>Lachnospiraceae</taxon>
        <taxon>Roseburia</taxon>
    </lineage>
</organism>
<dbReference type="InterPro" id="IPR009875">
    <property type="entry name" value="PilZ_domain"/>
</dbReference>
<comment type="similarity">
    <text evidence="2">Belongs to the methyl-accepting chemotaxis (MCP) protein family.</text>
</comment>
<dbReference type="RefSeq" id="WP_154431031.1">
    <property type="nucleotide sequence ID" value="NZ_VUNI01000040.1"/>
</dbReference>
<accession>A0A6L5YU43</accession>
<dbReference type="Pfam" id="PF07238">
    <property type="entry name" value="PilZ"/>
    <property type="match status" value="1"/>
</dbReference>
<dbReference type="Gene3D" id="2.40.10.220">
    <property type="entry name" value="predicted glycosyltransferase like domains"/>
    <property type="match status" value="1"/>
</dbReference>
<dbReference type="Proteomes" id="UP000474024">
    <property type="component" value="Unassembled WGS sequence"/>
</dbReference>
<reference evidence="6 7" key="1">
    <citation type="submission" date="2019-08" db="EMBL/GenBank/DDBJ databases">
        <title>In-depth cultivation of the pig gut microbiome towards novel bacterial diversity and tailored functional studies.</title>
        <authorList>
            <person name="Wylensek D."/>
            <person name="Hitch T.C.A."/>
            <person name="Clavel T."/>
        </authorList>
    </citation>
    <scope>NUCLEOTIDE SEQUENCE [LARGE SCALE GENOMIC DNA]</scope>
    <source>
        <strain evidence="6 7">MUC/MUC-530-WT-4D</strain>
    </source>
</reference>
<feature type="domain" description="Methyl-accepting transducer" evidence="5">
    <location>
        <begin position="219"/>
        <end position="455"/>
    </location>
</feature>
<evidence type="ECO:0000256" key="3">
    <source>
        <dbReference type="PROSITE-ProRule" id="PRU00284"/>
    </source>
</evidence>
<dbReference type="SMART" id="SM00283">
    <property type="entry name" value="MA"/>
    <property type="match status" value="1"/>
</dbReference>
<dbReference type="GO" id="GO:0016020">
    <property type="term" value="C:membrane"/>
    <property type="evidence" value="ECO:0007669"/>
    <property type="project" value="InterPro"/>
</dbReference>
<keyword evidence="1 3" id="KW-0807">Transducer</keyword>
<dbReference type="SUPFAM" id="SSF58104">
    <property type="entry name" value="Methyl-accepting chemotaxis protein (MCP) signaling domain"/>
    <property type="match status" value="1"/>
</dbReference>
<feature type="transmembrane region" description="Helical" evidence="4">
    <location>
        <begin position="149"/>
        <end position="167"/>
    </location>
</feature>
<dbReference type="InterPro" id="IPR004089">
    <property type="entry name" value="MCPsignal_dom"/>
</dbReference>
<proteinExistence type="inferred from homology"/>
<feature type="transmembrane region" description="Helical" evidence="4">
    <location>
        <begin position="16"/>
        <end position="32"/>
    </location>
</feature>
<dbReference type="PRINTS" id="PR00260">
    <property type="entry name" value="CHEMTRNSDUCR"/>
</dbReference>
<keyword evidence="4" id="KW-1133">Transmembrane helix</keyword>
<dbReference type="PROSITE" id="PS50111">
    <property type="entry name" value="CHEMOTAXIS_TRANSDUC_2"/>
    <property type="match status" value="1"/>
</dbReference>
<evidence type="ECO:0000256" key="4">
    <source>
        <dbReference type="SAM" id="Phobius"/>
    </source>
</evidence>